<comment type="caution">
    <text evidence="8">The sequence shown here is derived from an EMBL/GenBank/DDBJ whole genome shotgun (WGS) entry which is preliminary data.</text>
</comment>
<dbReference type="Pfam" id="PF02911">
    <property type="entry name" value="Formyl_trans_C"/>
    <property type="match status" value="1"/>
</dbReference>
<dbReference type="InterPro" id="IPR002376">
    <property type="entry name" value="Formyl_transf_N"/>
</dbReference>
<accession>A0A4S5EPL9</accession>
<comment type="catalytic activity">
    <reaction evidence="5">
        <text>L-methionyl-tRNA(fMet) + (6R)-10-formyltetrahydrofolate = N-formyl-L-methionyl-tRNA(fMet) + (6S)-5,6,7,8-tetrahydrofolate + H(+)</text>
        <dbReference type="Rhea" id="RHEA:24380"/>
        <dbReference type="Rhea" id="RHEA-COMP:9952"/>
        <dbReference type="Rhea" id="RHEA-COMP:9953"/>
        <dbReference type="ChEBI" id="CHEBI:15378"/>
        <dbReference type="ChEBI" id="CHEBI:57453"/>
        <dbReference type="ChEBI" id="CHEBI:78530"/>
        <dbReference type="ChEBI" id="CHEBI:78844"/>
        <dbReference type="ChEBI" id="CHEBI:195366"/>
        <dbReference type="EC" id="2.1.2.9"/>
    </reaction>
</comment>
<dbReference type="OrthoDB" id="9802815at2"/>
<sequence>MRLVFAGTPAVALPSLRALIDSPRHDVVAVVARPDRPAGRGRKIKPPPVHLLADEAGIPVLSPERPRDPDFLAALTELAPDCCPVVAYGALLPREALAIPPHGWVNLHFSLLPAYRGAAPVQRTVLAGDDLTGASVFQIEPAMDSGPVFGVVTERVRPTDTSGDLLDRLAESGAHLLAAVMDGIDDGTLQAAPQPAEGISFAPKLTAQDVLIDWTLPAVVVDRLTRAATPVPGAWTMFRDRRLKIGPVRAGAQNAPDELAPGRLAALTDGAVAVGTGTGPVLLGEVRPEGRGPMKAADWVRGARLTDEDVLRAPAGAPAGGGGAA</sequence>
<feature type="domain" description="Formyl transferase C-terminal" evidence="7">
    <location>
        <begin position="204"/>
        <end position="303"/>
    </location>
</feature>
<organism evidence="8 9">
    <name type="scientific">Candidatus Frankia alpina</name>
    <dbReference type="NCBI Taxonomy" id="2699483"/>
    <lineage>
        <taxon>Bacteria</taxon>
        <taxon>Bacillati</taxon>
        <taxon>Actinomycetota</taxon>
        <taxon>Actinomycetes</taxon>
        <taxon>Frankiales</taxon>
        <taxon>Frankiaceae</taxon>
        <taxon>Frankia</taxon>
    </lineage>
</organism>
<evidence type="ECO:0000259" key="7">
    <source>
        <dbReference type="Pfam" id="PF02911"/>
    </source>
</evidence>
<evidence type="ECO:0000256" key="5">
    <source>
        <dbReference type="HAMAP-Rule" id="MF_00182"/>
    </source>
</evidence>
<evidence type="ECO:0000313" key="8">
    <source>
        <dbReference type="EMBL" id="THJ74033.1"/>
    </source>
</evidence>
<comment type="similarity">
    <text evidence="1 5">Belongs to the Fmt family.</text>
</comment>
<dbReference type="InterPro" id="IPR005793">
    <property type="entry name" value="Formyl_trans_C"/>
</dbReference>
<comment type="function">
    <text evidence="5">Attaches a formyl group to the free amino group of methionyl-tRNA(fMet). The formyl group appears to play a dual role in the initiator identity of N-formylmethionyl-tRNA by promoting its recognition by IF2 and preventing the misappropriation of this tRNA by the elongation apparatus.</text>
</comment>
<dbReference type="Proteomes" id="UP000305282">
    <property type="component" value="Unassembled WGS sequence"/>
</dbReference>
<dbReference type="EMBL" id="SSXH01000336">
    <property type="protein sequence ID" value="THJ74033.1"/>
    <property type="molecule type" value="Genomic_DNA"/>
</dbReference>
<reference evidence="8 9" key="1">
    <citation type="submission" date="2019-04" db="EMBL/GenBank/DDBJ databases">
        <title>Draft genome sequences for three unisolated Alnus-infective Frankia Sp+ strains, AgTrS, AiOr and AvVan, the first sequenced Frankia strains able to sporulate in-planta.</title>
        <authorList>
            <person name="Bethencourt L."/>
            <person name="Vautrin F."/>
            <person name="Taib N."/>
            <person name="Dubost A."/>
            <person name="Castro-Garcia L."/>
            <person name="Imbaud O."/>
            <person name="Abrouk D."/>
            <person name="Fournier P."/>
            <person name="Briolay J."/>
            <person name="Nguyen A."/>
            <person name="Normand P."/>
            <person name="Fernandez M.P."/>
            <person name="Brochier-Armanet C."/>
            <person name="Herrera-Belaroussi A."/>
        </authorList>
    </citation>
    <scope>NUCLEOTIDE SEQUENCE [LARGE SCALE GENOMIC DNA]</scope>
    <source>
        <strain evidence="8 9">AvVan</strain>
    </source>
</reference>
<dbReference type="EC" id="2.1.2.9" evidence="2 5"/>
<protein>
    <recommendedName>
        <fullName evidence="2 5">Methionyl-tRNA formyltransferase</fullName>
        <ecNumber evidence="2 5">2.1.2.9</ecNumber>
    </recommendedName>
</protein>
<keyword evidence="3 5" id="KW-0808">Transferase</keyword>
<dbReference type="InterPro" id="IPR044135">
    <property type="entry name" value="Met-tRNA-FMT_C"/>
</dbReference>
<keyword evidence="4 5" id="KW-0648">Protein biosynthesis</keyword>
<dbReference type="Pfam" id="PF00551">
    <property type="entry name" value="Formyl_trans_N"/>
    <property type="match status" value="1"/>
</dbReference>
<dbReference type="GO" id="GO:0004479">
    <property type="term" value="F:methionyl-tRNA formyltransferase activity"/>
    <property type="evidence" value="ECO:0007669"/>
    <property type="project" value="UniProtKB-UniRule"/>
</dbReference>
<evidence type="ECO:0000256" key="3">
    <source>
        <dbReference type="ARBA" id="ARBA00022679"/>
    </source>
</evidence>
<dbReference type="NCBIfam" id="TIGR00460">
    <property type="entry name" value="fmt"/>
    <property type="match status" value="1"/>
</dbReference>
<dbReference type="InterPro" id="IPR041711">
    <property type="entry name" value="Met-tRNA-FMT_N"/>
</dbReference>
<evidence type="ECO:0000256" key="4">
    <source>
        <dbReference type="ARBA" id="ARBA00022917"/>
    </source>
</evidence>
<evidence type="ECO:0000256" key="1">
    <source>
        <dbReference type="ARBA" id="ARBA00010699"/>
    </source>
</evidence>
<dbReference type="RefSeq" id="WP_136448513.1">
    <property type="nucleotide sequence ID" value="NZ_SSXH01000336.1"/>
</dbReference>
<dbReference type="PANTHER" id="PTHR11138:SF5">
    <property type="entry name" value="METHIONYL-TRNA FORMYLTRANSFERASE, MITOCHONDRIAL"/>
    <property type="match status" value="1"/>
</dbReference>
<feature type="binding site" evidence="5">
    <location>
        <begin position="110"/>
        <end position="113"/>
    </location>
    <ligand>
        <name>(6S)-5,6,7,8-tetrahydrofolate</name>
        <dbReference type="ChEBI" id="CHEBI:57453"/>
    </ligand>
</feature>
<proteinExistence type="inferred from homology"/>
<dbReference type="PANTHER" id="PTHR11138">
    <property type="entry name" value="METHIONYL-TRNA FORMYLTRANSFERASE"/>
    <property type="match status" value="1"/>
</dbReference>
<dbReference type="FunFam" id="3.40.50.12230:FF:000001">
    <property type="entry name" value="Methionyl-tRNA formyltransferase"/>
    <property type="match status" value="1"/>
</dbReference>
<keyword evidence="9" id="KW-1185">Reference proteome</keyword>
<evidence type="ECO:0000259" key="6">
    <source>
        <dbReference type="Pfam" id="PF00551"/>
    </source>
</evidence>
<dbReference type="HAMAP" id="MF_00182">
    <property type="entry name" value="Formyl_trans"/>
    <property type="match status" value="1"/>
</dbReference>
<dbReference type="GO" id="GO:0005829">
    <property type="term" value="C:cytosol"/>
    <property type="evidence" value="ECO:0007669"/>
    <property type="project" value="TreeGrafter"/>
</dbReference>
<dbReference type="SUPFAM" id="SSF53328">
    <property type="entry name" value="Formyltransferase"/>
    <property type="match status" value="1"/>
</dbReference>
<name>A0A4S5EPL9_9ACTN</name>
<evidence type="ECO:0000313" key="9">
    <source>
        <dbReference type="Proteomes" id="UP000305282"/>
    </source>
</evidence>
<dbReference type="InterPro" id="IPR036477">
    <property type="entry name" value="Formyl_transf_N_sf"/>
</dbReference>
<feature type="domain" description="Formyl transferase N-terminal" evidence="6">
    <location>
        <begin position="2"/>
        <end position="180"/>
    </location>
</feature>
<dbReference type="InterPro" id="IPR005794">
    <property type="entry name" value="Fmt"/>
</dbReference>
<dbReference type="SUPFAM" id="SSF50486">
    <property type="entry name" value="FMT C-terminal domain-like"/>
    <property type="match status" value="1"/>
</dbReference>
<dbReference type="AlphaFoldDB" id="A0A4S5EPL9"/>
<dbReference type="Gene3D" id="3.40.50.12230">
    <property type="match status" value="1"/>
</dbReference>
<evidence type="ECO:0000256" key="2">
    <source>
        <dbReference type="ARBA" id="ARBA00012261"/>
    </source>
</evidence>
<dbReference type="InterPro" id="IPR011034">
    <property type="entry name" value="Formyl_transferase-like_C_sf"/>
</dbReference>
<gene>
    <name evidence="5" type="primary">fmt</name>
    <name evidence="8" type="ORF">E7Y31_13875</name>
</gene>
<dbReference type="CDD" id="cd08704">
    <property type="entry name" value="Met_tRNA_FMT_C"/>
    <property type="match status" value="1"/>
</dbReference>
<dbReference type="CDD" id="cd08646">
    <property type="entry name" value="FMT_core_Met-tRNA-FMT_N"/>
    <property type="match status" value="1"/>
</dbReference>